<sequence length="135" mass="15237">MAIYVHKRFDRSFKKTKLFDADLCNAAAEVKRGEFEADLGGGVIKKRIALKAGKSCGARSVIFFKRGNTLFFYDGWSKAELNKKNAREIEDDALTAYKILAKGYLQASETDLLQLKNRGTFREVNCDENDVSDIE</sequence>
<evidence type="ECO:0008006" key="3">
    <source>
        <dbReference type="Google" id="ProtNLM"/>
    </source>
</evidence>
<dbReference type="PIRSF" id="PIRSF018634">
    <property type="entry name" value="UCP018634"/>
    <property type="match status" value="1"/>
</dbReference>
<gene>
    <name evidence="1" type="ORF">HA51_19740</name>
</gene>
<proteinExistence type="predicted"/>
<reference evidence="1 2" key="1">
    <citation type="journal article" date="2017" name="Antonie Van Leeuwenhoek">
        <title>Phylogenomic resolution of the bacterial genus Pantoea and its relationship with Erwinia and Tatumella.</title>
        <authorList>
            <person name="Palmer M."/>
            <person name="Steenkamp E.T."/>
            <person name="Coetzee M.P."/>
            <person name="Chan W.Y."/>
            <person name="van Zyl E."/>
            <person name="De Maayer P."/>
            <person name="Coutinho T.A."/>
            <person name="Blom J."/>
            <person name="Smits T.H."/>
            <person name="Duffy B."/>
            <person name="Venter S.N."/>
        </authorList>
    </citation>
    <scope>NUCLEOTIDE SEQUENCE [LARGE SCALE GENOMIC DNA]</scope>
    <source>
        <strain evidence="1 2">LMG 26275</strain>
    </source>
</reference>
<evidence type="ECO:0000313" key="2">
    <source>
        <dbReference type="Proteomes" id="UP000193558"/>
    </source>
</evidence>
<dbReference type="InterPro" id="IPR009387">
    <property type="entry name" value="HigB-2"/>
</dbReference>
<dbReference type="Proteomes" id="UP000193558">
    <property type="component" value="Unassembled WGS sequence"/>
</dbReference>
<comment type="caution">
    <text evidence="1">The sequence shown here is derived from an EMBL/GenBank/DDBJ whole genome shotgun (WGS) entry which is preliminary data.</text>
</comment>
<name>A0A1X1CSN1_9GAMM</name>
<dbReference type="EMBL" id="MLFR01000025">
    <property type="protein sequence ID" value="ORM67347.1"/>
    <property type="molecule type" value="Genomic_DNA"/>
</dbReference>
<accession>A0A1X1CSN1</accession>
<dbReference type="OrthoDB" id="8607264at2"/>
<evidence type="ECO:0000313" key="1">
    <source>
        <dbReference type="EMBL" id="ORM67347.1"/>
    </source>
</evidence>
<organism evidence="1 2">
    <name type="scientific">Pantoea rwandensis</name>
    <dbReference type="NCBI Taxonomy" id="1076550"/>
    <lineage>
        <taxon>Bacteria</taxon>
        <taxon>Pseudomonadati</taxon>
        <taxon>Pseudomonadota</taxon>
        <taxon>Gammaproteobacteria</taxon>
        <taxon>Enterobacterales</taxon>
        <taxon>Erwiniaceae</taxon>
        <taxon>Pantoea</taxon>
    </lineage>
</organism>
<dbReference type="RefSeq" id="WP_084936329.1">
    <property type="nucleotide sequence ID" value="NZ_MLFR01000025.1"/>
</dbReference>
<dbReference type="AlphaFoldDB" id="A0A1X1CSN1"/>
<protein>
    <recommendedName>
        <fullName evidence="3">Addiction module toxin RelE</fullName>
    </recommendedName>
</protein>
<dbReference type="Pfam" id="PF06296">
    <property type="entry name" value="RelE"/>
    <property type="match status" value="1"/>
</dbReference>